<sequence>MKKTALTFVAVAFGTCVAFAQTTPVEEKKTTETQQGVTIDRMSNESEEDAMMGRRVIQKEQLPAAILEKLEADEFEDWKIASVTVLDGNAIQRLSNTEGVEGEVATEGQVGTEGEATVPATEGELTTESGVQYEIVLIPEDVKDEAKEAKEDINDEIEDAVEDGELTEGEAGVKVPGIVVRFDEQGNLLSRTEQSEIEINKHKKDKADY</sequence>
<name>M7NYQ6_9BACT</name>
<evidence type="ECO:0000313" key="2">
    <source>
        <dbReference type="EMBL" id="EMR03519.1"/>
    </source>
</evidence>
<dbReference type="RefSeq" id="WP_009194768.1">
    <property type="nucleotide sequence ID" value="NZ_AODQ01000024.1"/>
</dbReference>
<gene>
    <name evidence="2" type="ORF">ADICEAN_01368</name>
</gene>
<dbReference type="EMBL" id="AODQ01000024">
    <property type="protein sequence ID" value="EMR03519.1"/>
    <property type="molecule type" value="Genomic_DNA"/>
</dbReference>
<dbReference type="Proteomes" id="UP000011910">
    <property type="component" value="Unassembled WGS sequence"/>
</dbReference>
<feature type="chain" id="PRO_5004082581" evidence="1">
    <location>
        <begin position="21"/>
        <end position="209"/>
    </location>
</feature>
<dbReference type="AlphaFoldDB" id="M7NYQ6"/>
<keyword evidence="1" id="KW-0732">Signal</keyword>
<feature type="signal peptide" evidence="1">
    <location>
        <begin position="1"/>
        <end position="20"/>
    </location>
</feature>
<proteinExistence type="predicted"/>
<dbReference type="OrthoDB" id="9897003at2"/>
<evidence type="ECO:0000313" key="3">
    <source>
        <dbReference type="Proteomes" id="UP000011910"/>
    </source>
</evidence>
<accession>M7NYQ6</accession>
<protein>
    <submittedName>
        <fullName evidence="2">Uncharacterized protein</fullName>
    </submittedName>
</protein>
<reference evidence="2 3" key="1">
    <citation type="journal article" date="2013" name="Genome Announc.">
        <title>Draft Genome Sequence of Cesiribacter andamanensis Strain AMV16T, Isolated from a Soil Sample from a Mud Volcano in the Andaman Islands, India.</title>
        <authorList>
            <person name="Shivaji S."/>
            <person name="Ara S."/>
            <person name="Begum Z."/>
            <person name="Srinivas T.N."/>
            <person name="Singh A."/>
            <person name="Kumar Pinnaka A."/>
        </authorList>
    </citation>
    <scope>NUCLEOTIDE SEQUENCE [LARGE SCALE GENOMIC DNA]</scope>
    <source>
        <strain evidence="2 3">AMV16</strain>
    </source>
</reference>
<organism evidence="2 3">
    <name type="scientific">Cesiribacter andamanensis AMV16</name>
    <dbReference type="NCBI Taxonomy" id="1279009"/>
    <lineage>
        <taxon>Bacteria</taxon>
        <taxon>Pseudomonadati</taxon>
        <taxon>Bacteroidota</taxon>
        <taxon>Cytophagia</taxon>
        <taxon>Cytophagales</taxon>
        <taxon>Cesiribacteraceae</taxon>
        <taxon>Cesiribacter</taxon>
    </lineage>
</organism>
<keyword evidence="3" id="KW-1185">Reference proteome</keyword>
<evidence type="ECO:0000256" key="1">
    <source>
        <dbReference type="SAM" id="SignalP"/>
    </source>
</evidence>
<comment type="caution">
    <text evidence="2">The sequence shown here is derived from an EMBL/GenBank/DDBJ whole genome shotgun (WGS) entry which is preliminary data.</text>
</comment>